<dbReference type="PANTHER" id="PTHR34215:SF1">
    <property type="entry name" value="YLXR DOMAIN-CONTAINING PROTEIN"/>
    <property type="match status" value="1"/>
</dbReference>
<evidence type="ECO:0000259" key="1">
    <source>
        <dbReference type="Pfam" id="PF04296"/>
    </source>
</evidence>
<sequence length="91" mass="10199">MSQTKKVPLRKCTGCNEVKNKKDMIRVIRDKEGNISMDATGRKNGRGAYICPDVKCLEKAMKSKGLERTLKAKVPEEVYEQLKAELGEING</sequence>
<feature type="domain" description="YlxR" evidence="1">
    <location>
        <begin position="10"/>
        <end position="83"/>
    </location>
</feature>
<dbReference type="EMBL" id="JAODBU010000002">
    <property type="protein sequence ID" value="MCT7397887.1"/>
    <property type="molecule type" value="Genomic_DNA"/>
</dbReference>
<dbReference type="CDD" id="cd00279">
    <property type="entry name" value="YlxR"/>
    <property type="match status" value="1"/>
</dbReference>
<reference evidence="2" key="1">
    <citation type="submission" date="2022-09" db="EMBL/GenBank/DDBJ databases">
        <title>Eubacterium sp. LFL-14 isolated from human feces.</title>
        <authorList>
            <person name="Liu F."/>
        </authorList>
    </citation>
    <scope>NUCLEOTIDE SEQUENCE</scope>
    <source>
        <strain evidence="2">LFL-14</strain>
    </source>
</reference>
<keyword evidence="3" id="KW-1185">Reference proteome</keyword>
<dbReference type="InterPro" id="IPR037465">
    <property type="entry name" value="YlxR"/>
</dbReference>
<dbReference type="InterPro" id="IPR007393">
    <property type="entry name" value="YlxR_dom"/>
</dbReference>
<dbReference type="RefSeq" id="WP_022088483.1">
    <property type="nucleotide sequence ID" value="NZ_JAODBU010000002.1"/>
</dbReference>
<name>A0ABT2LX61_9FIRM</name>
<evidence type="ECO:0000313" key="2">
    <source>
        <dbReference type="EMBL" id="MCT7397887.1"/>
    </source>
</evidence>
<dbReference type="Pfam" id="PF04296">
    <property type="entry name" value="YlxR"/>
    <property type="match status" value="1"/>
</dbReference>
<dbReference type="InterPro" id="IPR035931">
    <property type="entry name" value="YlxR-like_sf"/>
</dbReference>
<dbReference type="Proteomes" id="UP001431199">
    <property type="component" value="Unassembled WGS sequence"/>
</dbReference>
<dbReference type="NCBIfam" id="NF047356">
    <property type="entry name" value="RNA_bind_RnpM"/>
    <property type="match status" value="1"/>
</dbReference>
<proteinExistence type="predicted"/>
<accession>A0ABT2LX61</accession>
<organism evidence="2 3">
    <name type="scientific">Eubacterium album</name>
    <dbReference type="NCBI Taxonomy" id="2978477"/>
    <lineage>
        <taxon>Bacteria</taxon>
        <taxon>Bacillati</taxon>
        <taxon>Bacillota</taxon>
        <taxon>Clostridia</taxon>
        <taxon>Eubacteriales</taxon>
        <taxon>Eubacteriaceae</taxon>
        <taxon>Eubacterium</taxon>
    </lineage>
</organism>
<comment type="caution">
    <text evidence="2">The sequence shown here is derived from an EMBL/GenBank/DDBJ whole genome shotgun (WGS) entry which is preliminary data.</text>
</comment>
<dbReference type="Gene3D" id="3.30.1230.10">
    <property type="entry name" value="YlxR-like"/>
    <property type="match status" value="1"/>
</dbReference>
<dbReference type="PANTHER" id="PTHR34215">
    <property type="entry name" value="BLL0784 PROTEIN"/>
    <property type="match status" value="1"/>
</dbReference>
<evidence type="ECO:0000313" key="3">
    <source>
        <dbReference type="Proteomes" id="UP001431199"/>
    </source>
</evidence>
<protein>
    <submittedName>
        <fullName evidence="2">YlxR family protein</fullName>
    </submittedName>
</protein>
<gene>
    <name evidence="2" type="ORF">N5B56_02130</name>
</gene>
<dbReference type="SUPFAM" id="SSF64376">
    <property type="entry name" value="YlxR-like"/>
    <property type="match status" value="1"/>
</dbReference>